<reference evidence="7" key="1">
    <citation type="submission" date="2009-10" db="EMBL/GenBank/DDBJ databases">
        <title>Diversity of trophic interactions inside an arsenic-rich microbial ecosystem.</title>
        <authorList>
            <person name="Bertin P.N."/>
            <person name="Heinrich-Salmeron A."/>
            <person name="Pelletier E."/>
            <person name="Goulhen-Chollet F."/>
            <person name="Arsene-Ploetze F."/>
            <person name="Gallien S."/>
            <person name="Calteau A."/>
            <person name="Vallenet D."/>
            <person name="Casiot C."/>
            <person name="Chane-Woon-Ming B."/>
            <person name="Giloteaux L."/>
            <person name="Barakat M."/>
            <person name="Bonnefoy V."/>
            <person name="Bruneel O."/>
            <person name="Chandler M."/>
            <person name="Cleiss J."/>
            <person name="Duran R."/>
            <person name="Elbaz-Poulichet F."/>
            <person name="Fonknechten N."/>
            <person name="Lauga B."/>
            <person name="Mornico D."/>
            <person name="Ortet P."/>
            <person name="Schaeffer C."/>
            <person name="Siguier P."/>
            <person name="Alexander Thil Smith A."/>
            <person name="Van Dorsselaer A."/>
            <person name="Weissenbach J."/>
            <person name="Medigue C."/>
            <person name="Le Paslier D."/>
        </authorList>
    </citation>
    <scope>NUCLEOTIDE SEQUENCE</scope>
</reference>
<gene>
    <name evidence="7" type="ORF">CARN2_2474</name>
</gene>
<keyword evidence="4" id="KW-0238">DNA-binding</keyword>
<dbReference type="AlphaFoldDB" id="E6PPA6"/>
<dbReference type="SUPFAM" id="SSF46785">
    <property type="entry name" value="Winged helix' DNA-binding domain"/>
    <property type="match status" value="1"/>
</dbReference>
<keyword evidence="7" id="KW-0032">Aminotransferase</keyword>
<dbReference type="InterPro" id="IPR015422">
    <property type="entry name" value="PyrdxlP-dep_Trfase_small"/>
</dbReference>
<protein>
    <submittedName>
        <fullName evidence="7">Transcriptional regulator, GntR family/aminotransferase class-I</fullName>
    </submittedName>
</protein>
<proteinExistence type="inferred from homology"/>
<evidence type="ECO:0000256" key="4">
    <source>
        <dbReference type="ARBA" id="ARBA00023125"/>
    </source>
</evidence>
<dbReference type="Pfam" id="PF00155">
    <property type="entry name" value="Aminotran_1_2"/>
    <property type="match status" value="1"/>
</dbReference>
<evidence type="ECO:0000256" key="3">
    <source>
        <dbReference type="ARBA" id="ARBA00023015"/>
    </source>
</evidence>
<feature type="domain" description="HTH gntR-type" evidence="6">
    <location>
        <begin position="27"/>
        <end position="95"/>
    </location>
</feature>
<dbReference type="GO" id="GO:0030170">
    <property type="term" value="F:pyridoxal phosphate binding"/>
    <property type="evidence" value="ECO:0007669"/>
    <property type="project" value="InterPro"/>
</dbReference>
<dbReference type="PANTHER" id="PTHR46577:SF2">
    <property type="entry name" value="TRANSCRIPTIONAL REGULATORY PROTEIN"/>
    <property type="match status" value="1"/>
</dbReference>
<dbReference type="SMART" id="SM00345">
    <property type="entry name" value="HTH_GNTR"/>
    <property type="match status" value="1"/>
</dbReference>
<dbReference type="InterPro" id="IPR000524">
    <property type="entry name" value="Tscrpt_reg_HTH_GntR"/>
</dbReference>
<comment type="similarity">
    <text evidence="1">In the C-terminal section; belongs to the class-I pyridoxal-phosphate-dependent aminotransferase family.</text>
</comment>
<evidence type="ECO:0000313" key="7">
    <source>
        <dbReference type="EMBL" id="CBH96758.1"/>
    </source>
</evidence>
<comment type="caution">
    <text evidence="7">The sequence shown here is derived from an EMBL/GenBank/DDBJ whole genome shotgun (WGS) entry which is preliminary data.</text>
</comment>
<keyword evidence="7" id="KW-0808">Transferase</keyword>
<evidence type="ECO:0000256" key="2">
    <source>
        <dbReference type="ARBA" id="ARBA00022898"/>
    </source>
</evidence>
<dbReference type="GO" id="GO:0008483">
    <property type="term" value="F:transaminase activity"/>
    <property type="evidence" value="ECO:0007669"/>
    <property type="project" value="UniProtKB-KW"/>
</dbReference>
<dbReference type="InterPro" id="IPR004839">
    <property type="entry name" value="Aminotransferase_I/II_large"/>
</dbReference>
<accession>E6PPA6</accession>
<dbReference type="Gene3D" id="1.10.10.10">
    <property type="entry name" value="Winged helix-like DNA-binding domain superfamily/Winged helix DNA-binding domain"/>
    <property type="match status" value="1"/>
</dbReference>
<dbReference type="GO" id="GO:0003700">
    <property type="term" value="F:DNA-binding transcription factor activity"/>
    <property type="evidence" value="ECO:0007669"/>
    <property type="project" value="InterPro"/>
</dbReference>
<dbReference type="Gene3D" id="3.90.1150.10">
    <property type="entry name" value="Aspartate Aminotransferase, domain 1"/>
    <property type="match status" value="1"/>
</dbReference>
<dbReference type="InterPro" id="IPR051446">
    <property type="entry name" value="HTH_trans_reg/aminotransferase"/>
</dbReference>
<dbReference type="InterPro" id="IPR036390">
    <property type="entry name" value="WH_DNA-bd_sf"/>
</dbReference>
<dbReference type="GO" id="GO:0003677">
    <property type="term" value="F:DNA binding"/>
    <property type="evidence" value="ECO:0007669"/>
    <property type="project" value="UniProtKB-KW"/>
</dbReference>
<dbReference type="Gene3D" id="3.40.640.10">
    <property type="entry name" value="Type I PLP-dependent aspartate aminotransferase-like (Major domain)"/>
    <property type="match status" value="1"/>
</dbReference>
<keyword evidence="2" id="KW-0663">Pyridoxal phosphate</keyword>
<evidence type="ECO:0000259" key="6">
    <source>
        <dbReference type="PROSITE" id="PS50949"/>
    </source>
</evidence>
<name>E6PPA6_9ZZZZ</name>
<dbReference type="SUPFAM" id="SSF53383">
    <property type="entry name" value="PLP-dependent transferases"/>
    <property type="match status" value="1"/>
</dbReference>
<evidence type="ECO:0000256" key="1">
    <source>
        <dbReference type="ARBA" id="ARBA00005384"/>
    </source>
</evidence>
<dbReference type="EMBL" id="CABM01000031">
    <property type="protein sequence ID" value="CBH96758.1"/>
    <property type="molecule type" value="Genomic_DNA"/>
</dbReference>
<keyword evidence="5" id="KW-0804">Transcription</keyword>
<evidence type="ECO:0000256" key="5">
    <source>
        <dbReference type="ARBA" id="ARBA00023163"/>
    </source>
</evidence>
<dbReference type="Pfam" id="PF00392">
    <property type="entry name" value="GntR"/>
    <property type="match status" value="1"/>
</dbReference>
<dbReference type="PROSITE" id="PS50949">
    <property type="entry name" value="HTH_GNTR"/>
    <property type="match status" value="1"/>
</dbReference>
<organism evidence="7">
    <name type="scientific">mine drainage metagenome</name>
    <dbReference type="NCBI Taxonomy" id="410659"/>
    <lineage>
        <taxon>unclassified sequences</taxon>
        <taxon>metagenomes</taxon>
        <taxon>ecological metagenomes</taxon>
    </lineage>
</organism>
<sequence>MLVVSVTVCAGTAATLSAMMQAMNDSPPLYQVLADRLEGLARTGSLKIGTRLPSMRHHAQQQGVSISTVLQAYRTLEDRGVIEARPKSGFFVRPTRKAPQESKPPAKPAMVEVRAIVDTVLRAAGDPRYISFGAAQASSDLYPNQRLRRGIARSAQLHAETIGRYPQLAGMIELRQAISHHALSMGCDLDHREIVVTHGCREAIGLCLRAVTAPGDIVAIESPAYFGFLQNLQSTSLRAVEIPTHPRTGMSLDALEFALDTQPVRAIVVVPTVSNPIGSTMPVTAKRRLAALAAQRNIPVIEDVICNDLASSQEGRRAAKSFDRTGHVMICGSFSKTLAPGLAVGWVEAGRWSRQVAELKRACSAGSVGFVELALAEMLDRGSYEQSLRRLRGIFAAQVATGRQIIGDAFPKGTRMTDPSGGFFLRVELPSGIDSIELYKRCLAMQLVIVPGALFTTSKRYQNCIRLNVGERWSAARIEGLKTIGRVACEIMEEASRGET</sequence>
<dbReference type="PANTHER" id="PTHR46577">
    <property type="entry name" value="HTH-TYPE TRANSCRIPTIONAL REGULATORY PROTEIN GABR"/>
    <property type="match status" value="1"/>
</dbReference>
<dbReference type="CDD" id="cd07377">
    <property type="entry name" value="WHTH_GntR"/>
    <property type="match status" value="1"/>
</dbReference>
<dbReference type="CDD" id="cd00609">
    <property type="entry name" value="AAT_like"/>
    <property type="match status" value="1"/>
</dbReference>
<dbReference type="InterPro" id="IPR015424">
    <property type="entry name" value="PyrdxlP-dep_Trfase"/>
</dbReference>
<dbReference type="InterPro" id="IPR036388">
    <property type="entry name" value="WH-like_DNA-bd_sf"/>
</dbReference>
<keyword evidence="3" id="KW-0805">Transcription regulation</keyword>
<dbReference type="InterPro" id="IPR015421">
    <property type="entry name" value="PyrdxlP-dep_Trfase_major"/>
</dbReference>